<proteinExistence type="predicted"/>
<organism evidence="1 2">
    <name type="scientific">Adiantum capillus-veneris</name>
    <name type="common">Maidenhair fern</name>
    <dbReference type="NCBI Taxonomy" id="13818"/>
    <lineage>
        <taxon>Eukaryota</taxon>
        <taxon>Viridiplantae</taxon>
        <taxon>Streptophyta</taxon>
        <taxon>Embryophyta</taxon>
        <taxon>Tracheophyta</taxon>
        <taxon>Polypodiopsida</taxon>
        <taxon>Polypodiidae</taxon>
        <taxon>Polypodiales</taxon>
        <taxon>Pteridineae</taxon>
        <taxon>Pteridaceae</taxon>
        <taxon>Vittarioideae</taxon>
        <taxon>Adiantum</taxon>
    </lineage>
</organism>
<evidence type="ECO:0000313" key="2">
    <source>
        <dbReference type="Proteomes" id="UP000886520"/>
    </source>
</evidence>
<comment type="caution">
    <text evidence="1">The sequence shown here is derived from an EMBL/GenBank/DDBJ whole genome shotgun (WGS) entry which is preliminary data.</text>
</comment>
<reference evidence="1" key="1">
    <citation type="submission" date="2021-01" db="EMBL/GenBank/DDBJ databases">
        <title>Adiantum capillus-veneris genome.</title>
        <authorList>
            <person name="Fang Y."/>
            <person name="Liao Q."/>
        </authorList>
    </citation>
    <scope>NUCLEOTIDE SEQUENCE</scope>
    <source>
        <strain evidence="1">H3</strain>
        <tissue evidence="1">Leaf</tissue>
    </source>
</reference>
<gene>
    <name evidence="1" type="ORF">GOP47_0015619</name>
</gene>
<evidence type="ECO:0000313" key="1">
    <source>
        <dbReference type="EMBL" id="KAI5069318.1"/>
    </source>
</evidence>
<accession>A0A9D4UL58</accession>
<dbReference type="AlphaFoldDB" id="A0A9D4UL58"/>
<protein>
    <submittedName>
        <fullName evidence="1">Uncharacterized protein</fullName>
    </submittedName>
</protein>
<dbReference type="Proteomes" id="UP000886520">
    <property type="component" value="Chromosome 15"/>
</dbReference>
<keyword evidence="2" id="KW-1185">Reference proteome</keyword>
<dbReference type="EMBL" id="JABFUD020000015">
    <property type="protein sequence ID" value="KAI5069318.1"/>
    <property type="molecule type" value="Genomic_DNA"/>
</dbReference>
<sequence>MWECQFRDPALGNVWPPYLASIAYTDEACFGEGNSYNEAADDAVLKLRQRLQHLFGGKRPLTEEVDSKYGVFHRQIMENEGLYYSEVSLREEEPGLSLNNAVDCSILVDFHFGQGKVKQIGWCVDEKKGHMTSLDEKCRYIARQQAEESSQTRKGIQQ</sequence>
<name>A0A9D4UL58_ADICA</name>